<name>A0A0M1P016_9BACL</name>
<protein>
    <submittedName>
        <fullName evidence="2">Uncharacterized protein</fullName>
    </submittedName>
</protein>
<keyword evidence="1" id="KW-1133">Transmembrane helix</keyword>
<keyword evidence="1" id="KW-0812">Transmembrane</keyword>
<keyword evidence="1" id="KW-0472">Membrane</keyword>
<dbReference type="PATRIC" id="fig|1705565.3.peg.1978"/>
<keyword evidence="3" id="KW-1185">Reference proteome</keyword>
<sequence length="59" mass="6559">MREDATVYALYSMARKIGQAIDGGIGGFAIAAVGYNSESRSRQMRRCMVSSLWEPWCLP</sequence>
<accession>A0A0M1P016</accession>
<proteinExistence type="predicted"/>
<comment type="caution">
    <text evidence="2">The sequence shown here is derived from an EMBL/GenBank/DDBJ whole genome shotgun (WGS) entry which is preliminary data.</text>
</comment>
<organism evidence="2 3">
    <name type="scientific">Paenibacillus solani</name>
    <dbReference type="NCBI Taxonomy" id="1705565"/>
    <lineage>
        <taxon>Bacteria</taxon>
        <taxon>Bacillati</taxon>
        <taxon>Bacillota</taxon>
        <taxon>Bacilli</taxon>
        <taxon>Bacillales</taxon>
        <taxon>Paenibacillaceae</taxon>
        <taxon>Paenibacillus</taxon>
    </lineage>
</organism>
<dbReference type="EMBL" id="LIUT01000001">
    <property type="protein sequence ID" value="KOR87811.1"/>
    <property type="molecule type" value="Genomic_DNA"/>
</dbReference>
<evidence type="ECO:0000256" key="1">
    <source>
        <dbReference type="SAM" id="Phobius"/>
    </source>
</evidence>
<reference evidence="3" key="1">
    <citation type="submission" date="2015-08" db="EMBL/GenBank/DDBJ databases">
        <title>Genome sequencing project for genomic taxonomy and phylogenomics of Bacillus-like bacteria.</title>
        <authorList>
            <person name="Liu B."/>
            <person name="Wang J."/>
            <person name="Zhu Y."/>
            <person name="Liu G."/>
            <person name="Chen Q."/>
            <person name="Chen Z."/>
            <person name="Lan J."/>
            <person name="Che J."/>
            <person name="Ge C."/>
            <person name="Shi H."/>
            <person name="Pan Z."/>
            <person name="Liu X."/>
        </authorList>
    </citation>
    <scope>NUCLEOTIDE SEQUENCE [LARGE SCALE GENOMIC DNA]</scope>
    <source>
        <strain evidence="3">FJAT-22460</strain>
    </source>
</reference>
<dbReference type="Proteomes" id="UP000036932">
    <property type="component" value="Unassembled WGS sequence"/>
</dbReference>
<feature type="transmembrane region" description="Helical" evidence="1">
    <location>
        <begin position="17"/>
        <end position="36"/>
    </location>
</feature>
<gene>
    <name evidence="2" type="ORF">AM231_00735</name>
</gene>
<evidence type="ECO:0000313" key="2">
    <source>
        <dbReference type="EMBL" id="KOR87811.1"/>
    </source>
</evidence>
<dbReference type="AlphaFoldDB" id="A0A0M1P016"/>
<evidence type="ECO:0000313" key="3">
    <source>
        <dbReference type="Proteomes" id="UP000036932"/>
    </source>
</evidence>